<feature type="domain" description="DUF1543" evidence="1">
    <location>
        <begin position="12"/>
        <end position="61"/>
    </location>
</feature>
<dbReference type="Pfam" id="PF07566">
    <property type="entry name" value="DUF1543"/>
    <property type="match status" value="1"/>
</dbReference>
<gene>
    <name evidence="2" type="ORF">EDC17_103529</name>
</gene>
<keyword evidence="3" id="KW-1185">Reference proteome</keyword>
<comment type="caution">
    <text evidence="2">The sequence shown here is derived from an EMBL/GenBank/DDBJ whole genome shotgun (WGS) entry which is preliminary data.</text>
</comment>
<dbReference type="Gene3D" id="3.10.20.10">
    <property type="match status" value="1"/>
</dbReference>
<protein>
    <submittedName>
        <fullName evidence="2">Uncharacterized protein DUF1543</fullName>
    </submittedName>
</protein>
<dbReference type="InterPro" id="IPR011440">
    <property type="entry name" value="DUF1543"/>
</dbReference>
<dbReference type="Proteomes" id="UP000295197">
    <property type="component" value="Unassembled WGS sequence"/>
</dbReference>
<dbReference type="RefSeq" id="WP_394343361.1">
    <property type="nucleotide sequence ID" value="NZ_SMBZ01000035.1"/>
</dbReference>
<reference evidence="2 3" key="1">
    <citation type="submission" date="2019-03" db="EMBL/GenBank/DDBJ databases">
        <title>Genomic Encyclopedia of Type Strains, Phase IV (KMG-IV): sequencing the most valuable type-strain genomes for metagenomic binning, comparative biology and taxonomic classification.</title>
        <authorList>
            <person name="Goeker M."/>
        </authorList>
    </citation>
    <scope>NUCLEOTIDE SEQUENCE [LARGE SCALE GENOMIC DNA]</scope>
    <source>
        <strain evidence="2 3">DSM 22362</strain>
    </source>
</reference>
<proteinExistence type="predicted"/>
<dbReference type="AlphaFoldDB" id="A0A4R3VR95"/>
<evidence type="ECO:0000313" key="2">
    <source>
        <dbReference type="EMBL" id="TCV10261.1"/>
    </source>
</evidence>
<name>A0A4R3VR95_9SPHI</name>
<dbReference type="EMBL" id="SMBZ01000035">
    <property type="protein sequence ID" value="TCV10261.1"/>
    <property type="molecule type" value="Genomic_DNA"/>
</dbReference>
<evidence type="ECO:0000259" key="1">
    <source>
        <dbReference type="Pfam" id="PF07566"/>
    </source>
</evidence>
<organism evidence="2 3">
    <name type="scientific">Sphingobacterium alimentarium</name>
    <dbReference type="NCBI Taxonomy" id="797292"/>
    <lineage>
        <taxon>Bacteria</taxon>
        <taxon>Pseudomonadati</taxon>
        <taxon>Bacteroidota</taxon>
        <taxon>Sphingobacteriia</taxon>
        <taxon>Sphingobacteriales</taxon>
        <taxon>Sphingobacteriaceae</taxon>
        <taxon>Sphingobacterium</taxon>
    </lineage>
</organism>
<accession>A0A4R3VR95</accession>
<evidence type="ECO:0000313" key="3">
    <source>
        <dbReference type="Proteomes" id="UP000295197"/>
    </source>
</evidence>
<sequence length="128" mass="14873">MAIVGCNLPNRFIEQHDVFFGVAPTLVDLKPKLIEFWPEIAEKLHIDSYRTVSKVGNHRIFVVDAAEKKDNGLHLYFLNLGGYKPDDMKNTIINSLSWLHPWQRLYESVRRMYFGSIIPSRTLIINTE</sequence>